<dbReference type="PROSITE" id="PS00136">
    <property type="entry name" value="SUBTILASE_ASP"/>
    <property type="match status" value="1"/>
</dbReference>
<evidence type="ECO:0008006" key="11">
    <source>
        <dbReference type="Google" id="ProtNLM"/>
    </source>
</evidence>
<dbReference type="GO" id="GO:0004252">
    <property type="term" value="F:serine-type endopeptidase activity"/>
    <property type="evidence" value="ECO:0007669"/>
    <property type="project" value="UniProtKB-UniRule"/>
</dbReference>
<evidence type="ECO:0000259" key="7">
    <source>
        <dbReference type="Pfam" id="PF00082"/>
    </source>
</evidence>
<evidence type="ECO:0000256" key="5">
    <source>
        <dbReference type="PROSITE-ProRule" id="PRU01240"/>
    </source>
</evidence>
<dbReference type="PRINTS" id="PR00723">
    <property type="entry name" value="SUBTILISIN"/>
</dbReference>
<evidence type="ECO:0000313" key="10">
    <source>
        <dbReference type="Proteomes" id="UP000662873"/>
    </source>
</evidence>
<name>A0A809RDB6_9BACT</name>
<evidence type="ECO:0000256" key="1">
    <source>
        <dbReference type="ARBA" id="ARBA00011073"/>
    </source>
</evidence>
<dbReference type="PROSITE" id="PS00137">
    <property type="entry name" value="SUBTILASE_HIS"/>
    <property type="match status" value="1"/>
</dbReference>
<dbReference type="Gene3D" id="3.40.50.200">
    <property type="entry name" value="Peptidase S8/S53 domain"/>
    <property type="match status" value="1"/>
</dbReference>
<dbReference type="InterPro" id="IPR015500">
    <property type="entry name" value="Peptidase_S8_subtilisin-rel"/>
</dbReference>
<gene>
    <name evidence="9" type="ORF">NPRO_22330</name>
</gene>
<dbReference type="PROSITE" id="PS00138">
    <property type="entry name" value="SUBTILASE_SER"/>
    <property type="match status" value="1"/>
</dbReference>
<evidence type="ECO:0000256" key="4">
    <source>
        <dbReference type="ARBA" id="ARBA00022825"/>
    </source>
</evidence>
<dbReference type="GO" id="GO:0006508">
    <property type="term" value="P:proteolysis"/>
    <property type="evidence" value="ECO:0007669"/>
    <property type="project" value="UniProtKB-KW"/>
</dbReference>
<reference evidence="9" key="1">
    <citation type="journal article" name="DNA Res.">
        <title>The physiological potential of anammox bacteria as revealed by their core genome structure.</title>
        <authorList>
            <person name="Okubo T."/>
            <person name="Toyoda A."/>
            <person name="Fukuhara K."/>
            <person name="Uchiyama I."/>
            <person name="Harigaya Y."/>
            <person name="Kuroiwa M."/>
            <person name="Suzuki T."/>
            <person name="Murakami Y."/>
            <person name="Suwa Y."/>
            <person name="Takami H."/>
        </authorList>
    </citation>
    <scope>NUCLEOTIDE SEQUENCE</scope>
    <source>
        <strain evidence="9">317325-2</strain>
    </source>
</reference>
<dbReference type="PANTHER" id="PTHR43806:SF11">
    <property type="entry name" value="CEREVISIN-RELATED"/>
    <property type="match status" value="1"/>
</dbReference>
<keyword evidence="4 5" id="KW-0720">Serine protease</keyword>
<feature type="domain" description="Peptidase S8/S53" evidence="7">
    <location>
        <begin position="141"/>
        <end position="366"/>
    </location>
</feature>
<dbReference type="SUPFAM" id="SSF52743">
    <property type="entry name" value="Subtilisin-like"/>
    <property type="match status" value="1"/>
</dbReference>
<evidence type="ECO:0000259" key="8">
    <source>
        <dbReference type="Pfam" id="PF22148"/>
    </source>
</evidence>
<evidence type="ECO:0000313" key="9">
    <source>
        <dbReference type="EMBL" id="BBO24638.1"/>
    </source>
</evidence>
<keyword evidence="3 5" id="KW-0378">Hydrolase</keyword>
<dbReference type="InterPro" id="IPR023827">
    <property type="entry name" value="Peptidase_S8_Asp-AS"/>
</dbReference>
<dbReference type="InterPro" id="IPR023828">
    <property type="entry name" value="Peptidase_S8_Ser-AS"/>
</dbReference>
<evidence type="ECO:0000256" key="2">
    <source>
        <dbReference type="ARBA" id="ARBA00022670"/>
    </source>
</evidence>
<dbReference type="AlphaFoldDB" id="A0A809RDB6"/>
<sequence>MRQSYRKYAPGIRISRIGPTLVGAFVLTFAAWAQSVVPDEVVVQFRPGGELAETLSRVRFGAREIGRIEGTRARLWRVRNASQRNQVIGALRAHPDIEFAEPNAICAAAFVPNDPLLGMQWAPAKIRLPQAWDLGIGAPTAIIAIVDTGVDLYHPDLRAKMLDGWDFVNNDSIPQDDNGHGTHCAGIAGAATNNATGIVGVGYLCKIMPVKVLNNLGGGTTFTVSQGINYAVVKGASVVSLSLVSSATSSVLQSAVDQAVASGVVVVAAAGNDANQNPKYPAAYASVIGVAASESGDGRASFSNYGAWVDVAAPGQGILSTYVGGGYTNLSGTSMATPHVAGLAGLLRARMGPAASVAEIRDRIRTHCEPVGDWVAYGRIDAFRSLNGGEAATQPNLSGPNSFVVDVGSEVSGSAASLAQSDGDHLTLEGTLEGRTSRVIATFNFQGSQAQSLGGITLNFKAHFNPGGAAMVFLYNWTLGGWDWVGVASADPSGRTFALSPPGTGSAYQSSSGLVRARIEAKRSTRQRILLSFDELSLTKWVVP</sequence>
<organism evidence="9 10">
    <name type="scientific">Candidatus Nitrosymbiomonas proteolyticus</name>
    <dbReference type="NCBI Taxonomy" id="2608984"/>
    <lineage>
        <taxon>Bacteria</taxon>
        <taxon>Bacillati</taxon>
        <taxon>Armatimonadota</taxon>
        <taxon>Armatimonadota incertae sedis</taxon>
        <taxon>Candidatus Nitrosymbiomonas</taxon>
    </lineage>
</organism>
<dbReference type="InterPro" id="IPR022398">
    <property type="entry name" value="Peptidase_S8_His-AS"/>
</dbReference>
<feature type="active site" description="Charge relay system" evidence="5">
    <location>
        <position position="334"/>
    </location>
</feature>
<feature type="active site" description="Charge relay system" evidence="5">
    <location>
        <position position="180"/>
    </location>
</feature>
<feature type="domain" description="Fervidolysin-like N-terminal prodomain" evidence="8">
    <location>
        <begin position="33"/>
        <end position="103"/>
    </location>
</feature>
<dbReference type="PANTHER" id="PTHR43806">
    <property type="entry name" value="PEPTIDASE S8"/>
    <property type="match status" value="1"/>
</dbReference>
<protein>
    <recommendedName>
        <fullName evidence="11">Peptidase S8/S53 domain-containing protein</fullName>
    </recommendedName>
</protein>
<dbReference type="InterPro" id="IPR054399">
    <property type="entry name" value="Fervidolysin-like_N_prodom"/>
</dbReference>
<dbReference type="Proteomes" id="UP000662873">
    <property type="component" value="Chromosome"/>
</dbReference>
<feature type="active site" description="Charge relay system" evidence="5">
    <location>
        <position position="147"/>
    </location>
</feature>
<dbReference type="EMBL" id="AP021858">
    <property type="protein sequence ID" value="BBO24638.1"/>
    <property type="molecule type" value="Genomic_DNA"/>
</dbReference>
<dbReference type="InterPro" id="IPR000209">
    <property type="entry name" value="Peptidase_S8/S53_dom"/>
</dbReference>
<dbReference type="Pfam" id="PF00082">
    <property type="entry name" value="Peptidase_S8"/>
    <property type="match status" value="1"/>
</dbReference>
<proteinExistence type="inferred from homology"/>
<dbReference type="PROSITE" id="PS51892">
    <property type="entry name" value="SUBTILASE"/>
    <property type="match status" value="1"/>
</dbReference>
<evidence type="ECO:0000256" key="6">
    <source>
        <dbReference type="RuleBase" id="RU003355"/>
    </source>
</evidence>
<comment type="similarity">
    <text evidence="1 5 6">Belongs to the peptidase S8 family.</text>
</comment>
<evidence type="ECO:0000256" key="3">
    <source>
        <dbReference type="ARBA" id="ARBA00022801"/>
    </source>
</evidence>
<dbReference type="Pfam" id="PF22148">
    <property type="entry name" value="Fervidolysin_NPro-like"/>
    <property type="match status" value="1"/>
</dbReference>
<keyword evidence="2 5" id="KW-0645">Protease</keyword>
<dbReference type="InterPro" id="IPR050131">
    <property type="entry name" value="Peptidase_S8_subtilisin-like"/>
</dbReference>
<dbReference type="KEGG" id="npy:NPRO_22330"/>
<accession>A0A809RDB6</accession>
<dbReference type="InterPro" id="IPR036852">
    <property type="entry name" value="Peptidase_S8/S53_dom_sf"/>
</dbReference>